<dbReference type="RefSeq" id="WP_008346685.1">
    <property type="nucleotide sequence ID" value="NZ_JFHD01000001.1"/>
</dbReference>
<dbReference type="InterPro" id="IPR001296">
    <property type="entry name" value="Glyco_trans_1"/>
</dbReference>
<dbReference type="AlphaFoldDB" id="A0A656QT41"/>
<name>A0A656QT41_9BURK</name>
<dbReference type="GO" id="GO:0016757">
    <property type="term" value="F:glycosyltransferase activity"/>
    <property type="evidence" value="ECO:0007669"/>
    <property type="project" value="InterPro"/>
</dbReference>
<reference evidence="3 4" key="1">
    <citation type="submission" date="2014-03" db="EMBL/GenBank/DDBJ databases">
        <title>Draft Genome Sequences of Four Burkholderia Strains.</title>
        <authorList>
            <person name="Liu X.Y."/>
            <person name="Li C.X."/>
            <person name="Xu J.H."/>
        </authorList>
    </citation>
    <scope>NUCLEOTIDE SEQUENCE [LARGE SCALE GENOMIC DNA]</scope>
    <source>
        <strain evidence="3 4">OP-1</strain>
    </source>
</reference>
<organism evidence="3 4">
    <name type="scientific">Caballeronia zhejiangensis</name>
    <dbReference type="NCBI Taxonomy" id="871203"/>
    <lineage>
        <taxon>Bacteria</taxon>
        <taxon>Pseudomonadati</taxon>
        <taxon>Pseudomonadota</taxon>
        <taxon>Betaproteobacteria</taxon>
        <taxon>Burkholderiales</taxon>
        <taxon>Burkholderiaceae</taxon>
        <taxon>Caballeronia</taxon>
    </lineage>
</organism>
<accession>A0A656QT41</accession>
<dbReference type="OrthoDB" id="267270at2"/>
<protein>
    <submittedName>
        <fullName evidence="3">Glycosyl transferase</fullName>
    </submittedName>
</protein>
<sequence length="359" mass="40116">MKIAQVAPLYESVPPKAYGATERVVSALTEQLVAWGHDVTLFAAGDSKTQARLRATHPVGLWRDERVWDTTSHHLRQLDAVVRRSAQFDLVHFHGEPFHLPLQRYMSCPSLTTVHGRLLVPDHGPLYGAYPDAPLVSISDSQRKDTPHANWIGTVHHGLPLDAMRFSPNGGDYLLFVGRMMPEKGIERAVEIARRAGLPLKIAAAVHPGERAWFREEIYPMLEASQSFVEYLGEVGGETRLELFSHARALMFPIGWEEPFGLVLIEAMASGTPAIAFRRGAVPEIVEHGVTGFIVDDVEQAVRAVQKLGTIRRNDCRRSFERRFSAERMTRDYLAIYRTLLADPARGGEEWAPGDPMQA</sequence>
<dbReference type="PANTHER" id="PTHR45947">
    <property type="entry name" value="SULFOQUINOVOSYL TRANSFERASE SQD2"/>
    <property type="match status" value="1"/>
</dbReference>
<evidence type="ECO:0000313" key="3">
    <source>
        <dbReference type="EMBL" id="KDR34020.1"/>
    </source>
</evidence>
<dbReference type="Pfam" id="PF13439">
    <property type="entry name" value="Glyco_transf_4"/>
    <property type="match status" value="1"/>
</dbReference>
<dbReference type="Gene3D" id="3.40.50.2000">
    <property type="entry name" value="Glycogen Phosphorylase B"/>
    <property type="match status" value="2"/>
</dbReference>
<dbReference type="PANTHER" id="PTHR45947:SF13">
    <property type="entry name" value="TRANSFERASE"/>
    <property type="match status" value="1"/>
</dbReference>
<gene>
    <name evidence="3" type="ORF">BG60_02400</name>
</gene>
<comment type="caution">
    <text evidence="3">The sequence shown here is derived from an EMBL/GenBank/DDBJ whole genome shotgun (WGS) entry which is preliminary data.</text>
</comment>
<proteinExistence type="predicted"/>
<keyword evidence="4" id="KW-1185">Reference proteome</keyword>
<evidence type="ECO:0000259" key="1">
    <source>
        <dbReference type="Pfam" id="PF00534"/>
    </source>
</evidence>
<dbReference type="Proteomes" id="UP000027451">
    <property type="component" value="Unassembled WGS sequence"/>
</dbReference>
<evidence type="ECO:0000259" key="2">
    <source>
        <dbReference type="Pfam" id="PF13439"/>
    </source>
</evidence>
<dbReference type="InterPro" id="IPR028098">
    <property type="entry name" value="Glyco_trans_4-like_N"/>
</dbReference>
<evidence type="ECO:0000313" key="4">
    <source>
        <dbReference type="Proteomes" id="UP000027451"/>
    </source>
</evidence>
<dbReference type="CDD" id="cd03802">
    <property type="entry name" value="GT4_AviGT4-like"/>
    <property type="match status" value="1"/>
</dbReference>
<dbReference type="SUPFAM" id="SSF53756">
    <property type="entry name" value="UDP-Glycosyltransferase/glycogen phosphorylase"/>
    <property type="match status" value="1"/>
</dbReference>
<dbReference type="Pfam" id="PF00534">
    <property type="entry name" value="Glycos_transf_1"/>
    <property type="match status" value="1"/>
</dbReference>
<feature type="domain" description="Glycosyl transferase family 1" evidence="1">
    <location>
        <begin position="168"/>
        <end position="308"/>
    </location>
</feature>
<feature type="domain" description="Glycosyltransferase subfamily 4-like N-terminal" evidence="2">
    <location>
        <begin position="22"/>
        <end position="119"/>
    </location>
</feature>
<dbReference type="EMBL" id="JFHD01000001">
    <property type="protein sequence ID" value="KDR34020.1"/>
    <property type="molecule type" value="Genomic_DNA"/>
</dbReference>
<keyword evidence="3" id="KW-0808">Transferase</keyword>
<dbReference type="InterPro" id="IPR050194">
    <property type="entry name" value="Glycosyltransferase_grp1"/>
</dbReference>